<dbReference type="GO" id="GO:0043200">
    <property type="term" value="P:response to amino acid"/>
    <property type="evidence" value="ECO:0007669"/>
    <property type="project" value="TreeGrafter"/>
</dbReference>
<dbReference type="SMART" id="SM00344">
    <property type="entry name" value="HTH_ASNC"/>
    <property type="match status" value="1"/>
</dbReference>
<dbReference type="InterPro" id="IPR011991">
    <property type="entry name" value="ArsR-like_HTH"/>
</dbReference>
<dbReference type="OrthoDB" id="9813313at2"/>
<comment type="caution">
    <text evidence="5">The sequence shown here is derived from an EMBL/GenBank/DDBJ whole genome shotgun (WGS) entry which is preliminary data.</text>
</comment>
<organism evidence="5 6">
    <name type="scientific">Denitrobaculum tricleocarpae</name>
    <dbReference type="NCBI Taxonomy" id="2591009"/>
    <lineage>
        <taxon>Bacteria</taxon>
        <taxon>Pseudomonadati</taxon>
        <taxon>Pseudomonadota</taxon>
        <taxon>Alphaproteobacteria</taxon>
        <taxon>Rhodospirillales</taxon>
        <taxon>Rhodospirillaceae</taxon>
        <taxon>Denitrobaculum</taxon>
    </lineage>
</organism>
<evidence type="ECO:0000313" key="5">
    <source>
        <dbReference type="EMBL" id="TQV83867.1"/>
    </source>
</evidence>
<dbReference type="PANTHER" id="PTHR30154:SF34">
    <property type="entry name" value="TRANSCRIPTIONAL REGULATOR AZLB"/>
    <property type="match status" value="1"/>
</dbReference>
<evidence type="ECO:0000313" key="6">
    <source>
        <dbReference type="Proteomes" id="UP000315252"/>
    </source>
</evidence>
<dbReference type="InterPro" id="IPR019887">
    <property type="entry name" value="Tscrpt_reg_AsnC/Lrp_C"/>
</dbReference>
<dbReference type="InterPro" id="IPR019888">
    <property type="entry name" value="Tscrpt_reg_AsnC-like"/>
</dbReference>
<dbReference type="CDD" id="cd00090">
    <property type="entry name" value="HTH_ARSR"/>
    <property type="match status" value="1"/>
</dbReference>
<dbReference type="AlphaFoldDB" id="A0A545U305"/>
<proteinExistence type="predicted"/>
<protein>
    <submittedName>
        <fullName evidence="5">Lrp/AsnC family transcriptional regulator</fullName>
    </submittedName>
</protein>
<evidence type="ECO:0000259" key="4">
    <source>
        <dbReference type="PROSITE" id="PS50956"/>
    </source>
</evidence>
<keyword evidence="2" id="KW-0238">DNA-binding</keyword>
<dbReference type="Gene3D" id="3.30.70.920">
    <property type="match status" value="1"/>
</dbReference>
<dbReference type="Gene3D" id="1.10.10.10">
    <property type="entry name" value="Winged helix-like DNA-binding domain superfamily/Winged helix DNA-binding domain"/>
    <property type="match status" value="1"/>
</dbReference>
<dbReference type="Proteomes" id="UP000315252">
    <property type="component" value="Unassembled WGS sequence"/>
</dbReference>
<name>A0A545U305_9PROT</name>
<dbReference type="SUPFAM" id="SSF46785">
    <property type="entry name" value="Winged helix' DNA-binding domain"/>
    <property type="match status" value="1"/>
</dbReference>
<dbReference type="InterPro" id="IPR011008">
    <property type="entry name" value="Dimeric_a/b-barrel"/>
</dbReference>
<dbReference type="Pfam" id="PF01037">
    <property type="entry name" value="AsnC_trans_reg"/>
    <property type="match status" value="1"/>
</dbReference>
<dbReference type="InterPro" id="IPR036390">
    <property type="entry name" value="WH_DNA-bd_sf"/>
</dbReference>
<dbReference type="EMBL" id="VHSH01000001">
    <property type="protein sequence ID" value="TQV83867.1"/>
    <property type="molecule type" value="Genomic_DNA"/>
</dbReference>
<dbReference type="PROSITE" id="PS50956">
    <property type="entry name" value="HTH_ASNC_2"/>
    <property type="match status" value="1"/>
</dbReference>
<keyword evidence="3" id="KW-0804">Transcription</keyword>
<dbReference type="GO" id="GO:0005829">
    <property type="term" value="C:cytosol"/>
    <property type="evidence" value="ECO:0007669"/>
    <property type="project" value="TreeGrafter"/>
</dbReference>
<dbReference type="SUPFAM" id="SSF54909">
    <property type="entry name" value="Dimeric alpha+beta barrel"/>
    <property type="match status" value="1"/>
</dbReference>
<dbReference type="InterPro" id="IPR036388">
    <property type="entry name" value="WH-like_DNA-bd_sf"/>
</dbReference>
<dbReference type="PANTHER" id="PTHR30154">
    <property type="entry name" value="LEUCINE-RESPONSIVE REGULATORY PROTEIN"/>
    <property type="match status" value="1"/>
</dbReference>
<evidence type="ECO:0000256" key="1">
    <source>
        <dbReference type="ARBA" id="ARBA00023015"/>
    </source>
</evidence>
<keyword evidence="6" id="KW-1185">Reference proteome</keyword>
<accession>A0A545U305</accession>
<dbReference type="GO" id="GO:0043565">
    <property type="term" value="F:sequence-specific DNA binding"/>
    <property type="evidence" value="ECO:0007669"/>
    <property type="project" value="InterPro"/>
</dbReference>
<evidence type="ECO:0000256" key="2">
    <source>
        <dbReference type="ARBA" id="ARBA00023125"/>
    </source>
</evidence>
<dbReference type="Pfam" id="PF13412">
    <property type="entry name" value="HTH_24"/>
    <property type="match status" value="1"/>
</dbReference>
<feature type="domain" description="HTH asnC-type" evidence="4">
    <location>
        <begin position="3"/>
        <end position="64"/>
    </location>
</feature>
<dbReference type="PRINTS" id="PR00033">
    <property type="entry name" value="HTHASNC"/>
</dbReference>
<reference evidence="5 6" key="1">
    <citation type="submission" date="2019-06" db="EMBL/GenBank/DDBJ databases">
        <title>Whole genome sequence for Rhodospirillaceae sp. R148.</title>
        <authorList>
            <person name="Wang G."/>
        </authorList>
    </citation>
    <scope>NUCLEOTIDE SEQUENCE [LARGE SCALE GENOMIC DNA]</scope>
    <source>
        <strain evidence="5 6">R148</strain>
    </source>
</reference>
<keyword evidence="1" id="KW-0805">Transcription regulation</keyword>
<gene>
    <name evidence="5" type="ORF">FKG95_04625</name>
</gene>
<evidence type="ECO:0000256" key="3">
    <source>
        <dbReference type="ARBA" id="ARBA00023163"/>
    </source>
</evidence>
<sequence>MEVDQSDRRLLALIQDDCRQSYAELAKQCGLSPSTVHDRLKRLQARGIIKAQVAILDPIALGLDICAFVQITLSHPKTVAGFLDKVVKLPEVQECHHVTGDFDYLLKIRASNALALERTITDKIKTIEGVIRSHTAIALSSAKDTPAVDCGRTSQDQS</sequence>
<dbReference type="InterPro" id="IPR000485">
    <property type="entry name" value="AsnC-type_HTH_dom"/>
</dbReference>
<dbReference type="RefSeq" id="WP_142895102.1">
    <property type="nucleotide sequence ID" value="NZ_ML660052.1"/>
</dbReference>
<dbReference type="GO" id="GO:0006355">
    <property type="term" value="P:regulation of DNA-templated transcription"/>
    <property type="evidence" value="ECO:0007669"/>
    <property type="project" value="UniProtKB-ARBA"/>
</dbReference>